<evidence type="ECO:0000256" key="1">
    <source>
        <dbReference type="SAM" id="MobiDB-lite"/>
    </source>
</evidence>
<sequence>MMMSGLVPIRMSNTIALLALAVMLAACGDSDGGDPREPDTGGNANTGTNEGGGEDSGVGDTGGEADRMSVLLFSAYDPQSGPESLWGSDGTAEGTRRLADARSPDNFYRIGDTVFFTASSDETGPELWKTDGTEEGTELVKDINPGGFGSAPSDLQGVGDTLYFRARVAGLTGLWRSDGTEAGTEQITGDFNAPAFLTVLDGLLYFSASTGNTVGRQLWRSDGTAQGSDIVKDFELASNGNVELLTALDGTLYFRADDGTSGSELWRSDGTESGTYMVRDINPEALEGFNPDKPENATQGSSPSNLTAFGGVLYFTASNGTQAYELWRSDGTEGGTYMVKDIDPGADSSSPRGLTAFDGALYFVANKETDNPGLWRSDGTESGTELVTDTSPSPRGTDYMTAFDDAIYYKANDGTNGFELWRSDGSEGGTLMVKDINPAVGANSSPENLTVFDGALYFSADDGVYGRELWRSDGTEEGTELVKDICDACDASPRSFFAFQ</sequence>
<evidence type="ECO:0000313" key="4">
    <source>
        <dbReference type="Proteomes" id="UP000298325"/>
    </source>
</evidence>
<evidence type="ECO:0000256" key="2">
    <source>
        <dbReference type="SAM" id="SignalP"/>
    </source>
</evidence>
<dbReference type="AlphaFoldDB" id="A0A4Z1C1V0"/>
<organism evidence="3 4">
    <name type="scientific">Marinobacter confluentis</name>
    <dbReference type="NCBI Taxonomy" id="1697557"/>
    <lineage>
        <taxon>Bacteria</taxon>
        <taxon>Pseudomonadati</taxon>
        <taxon>Pseudomonadota</taxon>
        <taxon>Gammaproteobacteria</taxon>
        <taxon>Pseudomonadales</taxon>
        <taxon>Marinobacteraceae</taxon>
        <taxon>Marinobacter</taxon>
    </lineage>
</organism>
<dbReference type="NCBIfam" id="TIGR04534">
    <property type="entry name" value="ELWxxDGT_rpt"/>
    <property type="match status" value="5"/>
</dbReference>
<feature type="region of interest" description="Disordered" evidence="1">
    <location>
        <begin position="31"/>
        <end position="64"/>
    </location>
</feature>
<dbReference type="EMBL" id="SRPF01000004">
    <property type="protein sequence ID" value="TGN38962.1"/>
    <property type="molecule type" value="Genomic_DNA"/>
</dbReference>
<dbReference type="InterPro" id="IPR030916">
    <property type="entry name" value="ELWxxDGT_rpt"/>
</dbReference>
<proteinExistence type="predicted"/>
<dbReference type="Proteomes" id="UP000298325">
    <property type="component" value="Unassembled WGS sequence"/>
</dbReference>
<protein>
    <recommendedName>
        <fullName evidence="5">Hyalin</fullName>
    </recommendedName>
</protein>
<evidence type="ECO:0008006" key="5">
    <source>
        <dbReference type="Google" id="ProtNLM"/>
    </source>
</evidence>
<feature type="compositionally biased region" description="Gly residues" evidence="1">
    <location>
        <begin position="49"/>
        <end position="62"/>
    </location>
</feature>
<dbReference type="OrthoDB" id="5242130at2"/>
<dbReference type="RefSeq" id="WP_135804187.1">
    <property type="nucleotide sequence ID" value="NZ_SRPF01000004.1"/>
</dbReference>
<feature type="chain" id="PRO_5021227907" description="Hyalin" evidence="2">
    <location>
        <begin position="29"/>
        <end position="500"/>
    </location>
</feature>
<keyword evidence="2" id="KW-0732">Signal</keyword>
<feature type="region of interest" description="Disordered" evidence="1">
    <location>
        <begin position="79"/>
        <end position="98"/>
    </location>
</feature>
<evidence type="ECO:0000313" key="3">
    <source>
        <dbReference type="EMBL" id="TGN38962.1"/>
    </source>
</evidence>
<reference evidence="3 4" key="1">
    <citation type="submission" date="2019-04" db="EMBL/GenBank/DDBJ databases">
        <authorList>
            <person name="Park S."/>
            <person name="Yoon J.-H."/>
        </authorList>
    </citation>
    <scope>NUCLEOTIDE SEQUENCE [LARGE SCALE GENOMIC DNA]</scope>
    <source>
        <strain evidence="3 4">HJM-18</strain>
    </source>
</reference>
<comment type="caution">
    <text evidence="3">The sequence shown here is derived from an EMBL/GenBank/DDBJ whole genome shotgun (WGS) entry which is preliminary data.</text>
</comment>
<feature type="compositionally biased region" description="Polar residues" evidence="1">
    <location>
        <begin position="380"/>
        <end position="394"/>
    </location>
</feature>
<gene>
    <name evidence="3" type="ORF">E5Q11_14630</name>
</gene>
<dbReference type="SUPFAM" id="SSF63825">
    <property type="entry name" value="YWTD domain"/>
    <property type="match status" value="1"/>
</dbReference>
<accession>A0A4Z1C1V0</accession>
<keyword evidence="4" id="KW-1185">Reference proteome</keyword>
<feature type="region of interest" description="Disordered" evidence="1">
    <location>
        <begin position="373"/>
        <end position="394"/>
    </location>
</feature>
<name>A0A4Z1C1V0_9GAMM</name>
<feature type="signal peptide" evidence="2">
    <location>
        <begin position="1"/>
        <end position="28"/>
    </location>
</feature>